<name>A0AAV7X6I2_9NEOP</name>
<reference evidence="2" key="1">
    <citation type="submission" date="2022-12" db="EMBL/GenBank/DDBJ databases">
        <title>Chromosome-level genome assembly of the bean flower thrips Megalurothrips usitatus.</title>
        <authorList>
            <person name="Ma L."/>
            <person name="Liu Q."/>
            <person name="Li H."/>
            <person name="Cai W."/>
        </authorList>
    </citation>
    <scope>NUCLEOTIDE SEQUENCE</scope>
    <source>
        <strain evidence="2">Cailab_2022a</strain>
    </source>
</reference>
<dbReference type="EMBL" id="JAPTSV010000015">
    <property type="protein sequence ID" value="KAJ1520292.1"/>
    <property type="molecule type" value="Genomic_DNA"/>
</dbReference>
<proteinExistence type="predicted"/>
<evidence type="ECO:0000313" key="3">
    <source>
        <dbReference type="Proteomes" id="UP001075354"/>
    </source>
</evidence>
<keyword evidence="3" id="KW-1185">Reference proteome</keyword>
<keyword evidence="1" id="KW-0732">Signal</keyword>
<feature type="chain" id="PRO_5043821110" evidence="1">
    <location>
        <begin position="20"/>
        <end position="240"/>
    </location>
</feature>
<dbReference type="AlphaFoldDB" id="A0AAV7X6I2"/>
<comment type="caution">
    <text evidence="2">The sequence shown here is derived from an EMBL/GenBank/DDBJ whole genome shotgun (WGS) entry which is preliminary data.</text>
</comment>
<evidence type="ECO:0000256" key="1">
    <source>
        <dbReference type="SAM" id="SignalP"/>
    </source>
</evidence>
<evidence type="ECO:0000313" key="2">
    <source>
        <dbReference type="EMBL" id="KAJ1520292.1"/>
    </source>
</evidence>
<protein>
    <submittedName>
        <fullName evidence="2">Uncharacterized protein</fullName>
    </submittedName>
</protein>
<sequence>MHAAILVLAVAAVASPAQCLSVDKDVSADALAVQRAGAALPAILKRNWTDNSNYLHKSYADTVKRVNTSYTGAAEKKAVADALDLLAKGVATRFSADENFKKSQGEEVAALVSKYTTLINERLKPSSKDKGDESAILALRAAKQSILVKWENEYYRDTILRVTRQVFRNAFHVVAGRVASNASVHKAVLEAAGQMLLHLVNNQKKCINVLTGQFGLVEKFATDAENVLYRIAVPAQAAAL</sequence>
<gene>
    <name evidence="2" type="ORF">ONE63_004493</name>
</gene>
<feature type="signal peptide" evidence="1">
    <location>
        <begin position="1"/>
        <end position="19"/>
    </location>
</feature>
<accession>A0AAV7X6I2</accession>
<organism evidence="2 3">
    <name type="scientific">Megalurothrips usitatus</name>
    <name type="common">bean blossom thrips</name>
    <dbReference type="NCBI Taxonomy" id="439358"/>
    <lineage>
        <taxon>Eukaryota</taxon>
        <taxon>Metazoa</taxon>
        <taxon>Ecdysozoa</taxon>
        <taxon>Arthropoda</taxon>
        <taxon>Hexapoda</taxon>
        <taxon>Insecta</taxon>
        <taxon>Pterygota</taxon>
        <taxon>Neoptera</taxon>
        <taxon>Paraneoptera</taxon>
        <taxon>Thysanoptera</taxon>
        <taxon>Terebrantia</taxon>
        <taxon>Thripoidea</taxon>
        <taxon>Thripidae</taxon>
        <taxon>Megalurothrips</taxon>
    </lineage>
</organism>
<dbReference type="Proteomes" id="UP001075354">
    <property type="component" value="Chromosome 15"/>
</dbReference>